<protein>
    <recommendedName>
        <fullName evidence="3">Lysozyme</fullName>
        <ecNumber evidence="3">3.2.1.17</ecNumber>
    </recommendedName>
</protein>
<dbReference type="Gene3D" id="1.10.530.40">
    <property type="match status" value="1"/>
</dbReference>
<dbReference type="GO" id="GO:0042742">
    <property type="term" value="P:defense response to bacterium"/>
    <property type="evidence" value="ECO:0007669"/>
    <property type="project" value="UniProtKB-KW"/>
</dbReference>
<dbReference type="EMBL" id="LNTY01000025">
    <property type="protein sequence ID" value="KXF82319.1"/>
    <property type="molecule type" value="Genomic_DNA"/>
</dbReference>
<name>A0A135IA45_9GAMM</name>
<comment type="caution">
    <text evidence="4">The sequence shown here is derived from an EMBL/GenBank/DDBJ whole genome shotgun (WGS) entry which is preliminary data.</text>
</comment>
<dbReference type="PANTHER" id="PTHR37406">
    <property type="entry name" value="T4-TYPE LYSOZYME 1-RELATED"/>
    <property type="match status" value="1"/>
</dbReference>
<keyword evidence="3" id="KW-0378">Hydrolase</keyword>
<dbReference type="InterPro" id="IPR052619">
    <property type="entry name" value="Phage_lysozyme-like"/>
</dbReference>
<evidence type="ECO:0000256" key="1">
    <source>
        <dbReference type="ARBA" id="ARBA00022529"/>
    </source>
</evidence>
<dbReference type="GO" id="GO:0031640">
    <property type="term" value="P:killing of cells of another organism"/>
    <property type="evidence" value="ECO:0007669"/>
    <property type="project" value="UniProtKB-KW"/>
</dbReference>
<dbReference type="InterPro" id="IPR002196">
    <property type="entry name" value="Glyco_hydro_24"/>
</dbReference>
<dbReference type="AlphaFoldDB" id="A0A135IA45"/>
<dbReference type="PANTHER" id="PTHR37406:SF1">
    <property type="entry name" value="T4-TYPE LYSOZYME 1-RELATED"/>
    <property type="match status" value="1"/>
</dbReference>
<evidence type="ECO:0000313" key="4">
    <source>
        <dbReference type="EMBL" id="KXF82319.1"/>
    </source>
</evidence>
<dbReference type="SUPFAM" id="SSF53955">
    <property type="entry name" value="Lysozyme-like"/>
    <property type="match status" value="1"/>
</dbReference>
<accession>A0A135IA45</accession>
<keyword evidence="2 3" id="KW-0081">Bacteriolytic enzyme</keyword>
<keyword evidence="3" id="KW-0326">Glycosidase</keyword>
<comment type="similarity">
    <text evidence="3">Belongs to the glycosyl hydrolase 24 family.</text>
</comment>
<evidence type="ECO:0000256" key="2">
    <source>
        <dbReference type="ARBA" id="ARBA00022638"/>
    </source>
</evidence>
<organism evidence="4 5">
    <name type="scientific">Enterovibrio coralii</name>
    <dbReference type="NCBI Taxonomy" id="294935"/>
    <lineage>
        <taxon>Bacteria</taxon>
        <taxon>Pseudomonadati</taxon>
        <taxon>Pseudomonadota</taxon>
        <taxon>Gammaproteobacteria</taxon>
        <taxon>Vibrionales</taxon>
        <taxon>Vibrionaceae</taxon>
        <taxon>Enterovibrio</taxon>
    </lineage>
</organism>
<reference evidence="4 5" key="1">
    <citation type="submission" date="2015-11" db="EMBL/GenBank/DDBJ databases">
        <title>Genomic Taxonomy of the Vibrionaceae.</title>
        <authorList>
            <person name="Gomez-Gil B."/>
            <person name="Enciso-Ibarra J."/>
        </authorList>
    </citation>
    <scope>NUCLEOTIDE SEQUENCE [LARGE SCALE GENOMIC DNA]</scope>
    <source>
        <strain evidence="4 5">CAIM 912</strain>
    </source>
</reference>
<dbReference type="Pfam" id="PF00959">
    <property type="entry name" value="Phage_lysozyme"/>
    <property type="match status" value="1"/>
</dbReference>
<dbReference type="InterPro" id="IPR023347">
    <property type="entry name" value="Lysozyme_dom_sf"/>
</dbReference>
<comment type="catalytic activity">
    <reaction evidence="3">
        <text>Hydrolysis of (1-&gt;4)-beta-linkages between N-acetylmuramic acid and N-acetyl-D-glucosamine residues in a peptidoglycan and between N-acetyl-D-glucosamine residues in chitodextrins.</text>
        <dbReference type="EC" id="3.2.1.17"/>
    </reaction>
</comment>
<keyword evidence="5" id="KW-1185">Reference proteome</keyword>
<dbReference type="InterPro" id="IPR023346">
    <property type="entry name" value="Lysozyme-like_dom_sf"/>
</dbReference>
<dbReference type="GO" id="GO:0003796">
    <property type="term" value="F:lysozyme activity"/>
    <property type="evidence" value="ECO:0007669"/>
    <property type="project" value="UniProtKB-EC"/>
</dbReference>
<dbReference type="STRING" id="294935.ATN88_09140"/>
<dbReference type="EC" id="3.2.1.17" evidence="3"/>
<dbReference type="RefSeq" id="WP_067413615.1">
    <property type="nucleotide sequence ID" value="NZ_LNTY01000025.1"/>
</dbReference>
<sequence>MSLLNEEGKALNRKLLLRHEGLELKPYHCTAGKITIGVGRNLADVGVSEAEAMMLLDNDIKEAEGQLLQHLPWVAKLEQHQKIALVNMAFNLGVRGLLKFKKMLAALQDDDINRVEAEMRDSRWARQVGRRAEEVISLMRGELDV</sequence>
<proteinExistence type="inferred from homology"/>
<evidence type="ECO:0000313" key="5">
    <source>
        <dbReference type="Proteomes" id="UP000070529"/>
    </source>
</evidence>
<gene>
    <name evidence="4" type="ORF">ATN88_09140</name>
</gene>
<dbReference type="OrthoDB" id="8141296at2"/>
<dbReference type="GO" id="GO:0016998">
    <property type="term" value="P:cell wall macromolecule catabolic process"/>
    <property type="evidence" value="ECO:0007669"/>
    <property type="project" value="InterPro"/>
</dbReference>
<dbReference type="Proteomes" id="UP000070529">
    <property type="component" value="Unassembled WGS sequence"/>
</dbReference>
<dbReference type="GO" id="GO:0009253">
    <property type="term" value="P:peptidoglycan catabolic process"/>
    <property type="evidence" value="ECO:0007669"/>
    <property type="project" value="InterPro"/>
</dbReference>
<keyword evidence="1 3" id="KW-0929">Antimicrobial</keyword>
<evidence type="ECO:0000256" key="3">
    <source>
        <dbReference type="RuleBase" id="RU003788"/>
    </source>
</evidence>